<dbReference type="AlphaFoldDB" id="A0A545SP26"/>
<dbReference type="InterPro" id="IPR029045">
    <property type="entry name" value="ClpP/crotonase-like_dom_sf"/>
</dbReference>
<dbReference type="EC" id="5.3.3.18" evidence="2"/>
<dbReference type="SUPFAM" id="SSF52096">
    <property type="entry name" value="ClpP/crotonase"/>
    <property type="match status" value="1"/>
</dbReference>
<dbReference type="Pfam" id="PF00378">
    <property type="entry name" value="ECH_1"/>
    <property type="match status" value="1"/>
</dbReference>
<dbReference type="Gene3D" id="3.90.226.10">
    <property type="entry name" value="2-enoyl-CoA Hydratase, Chain A, domain 1"/>
    <property type="match status" value="1"/>
</dbReference>
<dbReference type="InterPro" id="IPR011968">
    <property type="entry name" value="PaaB1"/>
</dbReference>
<dbReference type="PANTHER" id="PTHR43459">
    <property type="entry name" value="ENOYL-COA HYDRATASE"/>
    <property type="match status" value="1"/>
</dbReference>
<dbReference type="NCBIfam" id="TIGR02280">
    <property type="entry name" value="PaaB1"/>
    <property type="match status" value="1"/>
</dbReference>
<dbReference type="GO" id="GO:0010124">
    <property type="term" value="P:phenylacetate catabolic process"/>
    <property type="evidence" value="ECO:0007669"/>
    <property type="project" value="InterPro"/>
</dbReference>
<dbReference type="GO" id="GO:0016853">
    <property type="term" value="F:isomerase activity"/>
    <property type="evidence" value="ECO:0007669"/>
    <property type="project" value="UniProtKB-KW"/>
</dbReference>
<keyword evidence="2" id="KW-0413">Isomerase</keyword>
<accession>A0A545SP26</accession>
<dbReference type="InterPro" id="IPR014748">
    <property type="entry name" value="Enoyl-CoA_hydra_C"/>
</dbReference>
<keyword evidence="3" id="KW-1185">Reference proteome</keyword>
<gene>
    <name evidence="2" type="ORF">FKG94_26930</name>
</gene>
<evidence type="ECO:0000313" key="3">
    <source>
        <dbReference type="Proteomes" id="UP000319732"/>
    </source>
</evidence>
<organism evidence="2 3">
    <name type="scientific">Exilibacterium tricleocarpae</name>
    <dbReference type="NCBI Taxonomy" id="2591008"/>
    <lineage>
        <taxon>Bacteria</taxon>
        <taxon>Pseudomonadati</taxon>
        <taxon>Pseudomonadota</taxon>
        <taxon>Gammaproteobacteria</taxon>
        <taxon>Cellvibrionales</taxon>
        <taxon>Cellvibrionaceae</taxon>
        <taxon>Exilibacterium</taxon>
    </lineage>
</organism>
<dbReference type="Proteomes" id="UP000319732">
    <property type="component" value="Unassembled WGS sequence"/>
</dbReference>
<dbReference type="PANTHER" id="PTHR43459:SF1">
    <property type="entry name" value="EG:BACN32G11.4 PROTEIN"/>
    <property type="match status" value="1"/>
</dbReference>
<protein>
    <submittedName>
        <fullName evidence="2">2-(1,2-epoxy-1,2-dihydrophenyl)acetyl-CoA isomerase</fullName>
        <ecNumber evidence="2">5.3.3.18</ecNumber>
    </submittedName>
</protein>
<comment type="similarity">
    <text evidence="1">Belongs to the enoyl-CoA hydratase/isomerase family.</text>
</comment>
<proteinExistence type="inferred from homology"/>
<name>A0A545SP26_9GAMM</name>
<dbReference type="CDD" id="cd06558">
    <property type="entry name" value="crotonase-like"/>
    <property type="match status" value="1"/>
</dbReference>
<dbReference type="Gene3D" id="1.10.12.10">
    <property type="entry name" value="Lyase 2-enoyl-coa Hydratase, Chain A, domain 2"/>
    <property type="match status" value="1"/>
</dbReference>
<dbReference type="EMBL" id="VHSG01000039">
    <property type="protein sequence ID" value="TQV66729.1"/>
    <property type="molecule type" value="Genomic_DNA"/>
</dbReference>
<evidence type="ECO:0000313" key="2">
    <source>
        <dbReference type="EMBL" id="TQV66729.1"/>
    </source>
</evidence>
<evidence type="ECO:0000256" key="1">
    <source>
        <dbReference type="ARBA" id="ARBA00005254"/>
    </source>
</evidence>
<dbReference type="RefSeq" id="WP_142930051.1">
    <property type="nucleotide sequence ID" value="NZ_ML660115.1"/>
</dbReference>
<reference evidence="2 3" key="1">
    <citation type="submission" date="2019-06" db="EMBL/GenBank/DDBJ databases">
        <title>Whole genome sequence for Cellvibrionaceae sp. R142.</title>
        <authorList>
            <person name="Wang G."/>
        </authorList>
    </citation>
    <scope>NUCLEOTIDE SEQUENCE [LARGE SCALE GENOMIC DNA]</scope>
    <source>
        <strain evidence="2 3">R142</strain>
    </source>
</reference>
<dbReference type="InterPro" id="IPR001753">
    <property type="entry name" value="Enoyl-CoA_hydra/iso"/>
</dbReference>
<comment type="caution">
    <text evidence="2">The sequence shown here is derived from an EMBL/GenBank/DDBJ whole genome shotgun (WGS) entry which is preliminary data.</text>
</comment>
<dbReference type="OrthoDB" id="9775794at2"/>
<dbReference type="FunFam" id="3.90.226.10:FF:000071">
    <property type="entry name" value="Putative enoyl-CoA hydratase PaaB"/>
    <property type="match status" value="1"/>
</dbReference>
<sequence>MRFETITFDLDEGAAVLTLNRPETLNSFNEAMHREVREALKTVRTDASIRCLLLTGAGRGFCAGQDLGDRSVSADTEVPDLGDSVERNYNPLIRALYGLELPVVCAVNGVAAGAGASIAMACDIVLAARSAKFVQAFCNIGVIPDSGGTWALPRLVGMPRAKGLALLGGKVSAEQAEQWGMIWQCIDDEKLQETARTLARQLARAPTRGLALIKRALNASTANSLDEQLELEKEFMRSAGQTEDYREGVAAFMEKRQPNFKGR</sequence>